<feature type="transmembrane region" description="Helical" evidence="7">
    <location>
        <begin position="399"/>
        <end position="416"/>
    </location>
</feature>
<comment type="caution">
    <text evidence="8">The sequence shown here is derived from an EMBL/GenBank/DDBJ whole genome shotgun (WGS) entry which is preliminary data.</text>
</comment>
<comment type="subcellular location">
    <subcellularLocation>
        <location evidence="1">Cell membrane</location>
        <topology evidence="1">Multi-pass membrane protein</topology>
    </subcellularLocation>
</comment>
<dbReference type="EMBL" id="BAABDQ010000013">
    <property type="protein sequence ID" value="GAA3570716.1"/>
    <property type="molecule type" value="Genomic_DNA"/>
</dbReference>
<dbReference type="PANTHER" id="PTHR23513">
    <property type="entry name" value="INTEGRAL MEMBRANE EFFLUX PROTEIN-RELATED"/>
    <property type="match status" value="1"/>
</dbReference>
<feature type="transmembrane region" description="Helical" evidence="7">
    <location>
        <begin position="373"/>
        <end position="393"/>
    </location>
</feature>
<evidence type="ECO:0000256" key="2">
    <source>
        <dbReference type="ARBA" id="ARBA00022448"/>
    </source>
</evidence>
<evidence type="ECO:0000256" key="6">
    <source>
        <dbReference type="ARBA" id="ARBA00023136"/>
    </source>
</evidence>
<keyword evidence="6 7" id="KW-0472">Membrane</keyword>
<dbReference type="PANTHER" id="PTHR23513:SF6">
    <property type="entry name" value="MAJOR FACILITATOR SUPERFAMILY ASSOCIATED DOMAIN-CONTAINING PROTEIN"/>
    <property type="match status" value="1"/>
</dbReference>
<dbReference type="Gene3D" id="1.20.1250.20">
    <property type="entry name" value="MFS general substrate transporter like domains"/>
    <property type="match status" value="1"/>
</dbReference>
<evidence type="ECO:0000256" key="3">
    <source>
        <dbReference type="ARBA" id="ARBA00022475"/>
    </source>
</evidence>
<feature type="transmembrane region" description="Helical" evidence="7">
    <location>
        <begin position="308"/>
        <end position="326"/>
    </location>
</feature>
<keyword evidence="5 7" id="KW-1133">Transmembrane helix</keyword>
<proteinExistence type="predicted"/>
<gene>
    <name evidence="8" type="ORF">GCM10022419_059450</name>
</gene>
<dbReference type="Proteomes" id="UP001500630">
    <property type="component" value="Unassembled WGS sequence"/>
</dbReference>
<evidence type="ECO:0000256" key="7">
    <source>
        <dbReference type="SAM" id="Phobius"/>
    </source>
</evidence>
<dbReference type="CDD" id="cd06173">
    <property type="entry name" value="MFS_MefA_like"/>
    <property type="match status" value="1"/>
</dbReference>
<accession>A0ABP6XS02</accession>
<feature type="transmembrane region" description="Helical" evidence="7">
    <location>
        <begin position="332"/>
        <end position="352"/>
    </location>
</feature>
<keyword evidence="4 7" id="KW-0812">Transmembrane</keyword>
<dbReference type="InterPro" id="IPR036259">
    <property type="entry name" value="MFS_trans_sf"/>
</dbReference>
<dbReference type="SUPFAM" id="SSF103473">
    <property type="entry name" value="MFS general substrate transporter"/>
    <property type="match status" value="1"/>
</dbReference>
<evidence type="ECO:0000313" key="9">
    <source>
        <dbReference type="Proteomes" id="UP001500630"/>
    </source>
</evidence>
<keyword evidence="9" id="KW-1185">Reference proteome</keyword>
<dbReference type="InterPro" id="IPR010290">
    <property type="entry name" value="TM_effector"/>
</dbReference>
<keyword evidence="3" id="KW-1003">Cell membrane</keyword>
<protein>
    <submittedName>
        <fullName evidence="8">MFS transporter</fullName>
    </submittedName>
</protein>
<evidence type="ECO:0000313" key="8">
    <source>
        <dbReference type="EMBL" id="GAA3570716.1"/>
    </source>
</evidence>
<feature type="transmembrane region" description="Helical" evidence="7">
    <location>
        <begin position="279"/>
        <end position="301"/>
    </location>
</feature>
<name>A0ABP6XS02_9ACTN</name>
<keyword evidence="2" id="KW-0813">Transport</keyword>
<sequence length="419" mass="42971">MAIGRRRAHREADVRPTILRGLRSLPFPRRGSLGANAWRVSVAGCLSAVGDGVRLVALPLSAVAATPDPVQITAVTAATRLPWVLAPVIGAAVDRFSRHRVMVAADVTRAAIMLLLAGVTLFRPPEIAMLLVVALTAGVAEVFFETANHALAPSLVTDRDFERVNARLVTVQAIGATLAGPPLGLLLWTMWAPAAFLLDAVSFAASAALISRVTLGTATGPAPAGLLRSTMTGLRYLTRHRTLRLLVVVMSATCFANQGVFSLLVLHTSAVLGLPGSSYGWLLIAGGVGSLAAANAAPALLGLLSHRLALVASVATLSATCLGLAVTTWWPLAAGLIALNGAATAVLNVIVLSARQRLSPPHLLGRVTAGARSVARGATALGATTAGLAAGAFGLPLTWILASAVLSASVLTLPAVRRP</sequence>
<dbReference type="Pfam" id="PF05977">
    <property type="entry name" value="MFS_3"/>
    <property type="match status" value="1"/>
</dbReference>
<evidence type="ECO:0000256" key="5">
    <source>
        <dbReference type="ARBA" id="ARBA00022989"/>
    </source>
</evidence>
<organism evidence="8 9">
    <name type="scientific">Nonomuraea rosea</name>
    <dbReference type="NCBI Taxonomy" id="638574"/>
    <lineage>
        <taxon>Bacteria</taxon>
        <taxon>Bacillati</taxon>
        <taxon>Actinomycetota</taxon>
        <taxon>Actinomycetes</taxon>
        <taxon>Streptosporangiales</taxon>
        <taxon>Streptosporangiaceae</taxon>
        <taxon>Nonomuraea</taxon>
    </lineage>
</organism>
<evidence type="ECO:0000256" key="4">
    <source>
        <dbReference type="ARBA" id="ARBA00022692"/>
    </source>
</evidence>
<evidence type="ECO:0000256" key="1">
    <source>
        <dbReference type="ARBA" id="ARBA00004651"/>
    </source>
</evidence>
<reference evidence="9" key="1">
    <citation type="journal article" date="2019" name="Int. J. Syst. Evol. Microbiol.">
        <title>The Global Catalogue of Microorganisms (GCM) 10K type strain sequencing project: providing services to taxonomists for standard genome sequencing and annotation.</title>
        <authorList>
            <consortium name="The Broad Institute Genomics Platform"/>
            <consortium name="The Broad Institute Genome Sequencing Center for Infectious Disease"/>
            <person name="Wu L."/>
            <person name="Ma J."/>
        </authorList>
    </citation>
    <scope>NUCLEOTIDE SEQUENCE [LARGE SCALE GENOMIC DNA]</scope>
    <source>
        <strain evidence="9">JCM 17326</strain>
    </source>
</reference>
<feature type="transmembrane region" description="Helical" evidence="7">
    <location>
        <begin position="245"/>
        <end position="267"/>
    </location>
</feature>